<dbReference type="EMBL" id="DS990393">
    <property type="protein sequence ID" value="EFR47246.1"/>
    <property type="molecule type" value="Genomic_DNA"/>
</dbReference>
<dbReference type="RefSeq" id="WP_002957131.1">
    <property type="nucleotide sequence ID" value="NC_020555.1"/>
</dbReference>
<proteinExistence type="predicted"/>
<name>A0ABN0BCF1_9HELI</name>
<organism evidence="1 2">
    <name type="scientific">Helicobacter cinaedi CCUG 18818 = ATCC BAA-847</name>
    <dbReference type="NCBI Taxonomy" id="537971"/>
    <lineage>
        <taxon>Bacteria</taxon>
        <taxon>Pseudomonadati</taxon>
        <taxon>Campylobacterota</taxon>
        <taxon>Epsilonproteobacteria</taxon>
        <taxon>Campylobacterales</taxon>
        <taxon>Helicobacteraceae</taxon>
        <taxon>Helicobacter</taxon>
    </lineage>
</organism>
<accession>A0ABN0BCF1</accession>
<keyword evidence="2" id="KW-1185">Reference proteome</keyword>
<protein>
    <submittedName>
        <fullName evidence="1">Uncharacterized protein</fullName>
    </submittedName>
</protein>
<evidence type="ECO:0000313" key="2">
    <source>
        <dbReference type="Proteomes" id="UP000005755"/>
    </source>
</evidence>
<reference evidence="2" key="1">
    <citation type="journal article" date="2014" name="Genome Announc.">
        <title>Draft genome sequences of six enterohepatic helicobacter species isolated from humans and one from rhesus macaques.</title>
        <authorList>
            <person name="Shen Z."/>
            <person name="Sheh A."/>
            <person name="Young S.K."/>
            <person name="Abouelliel A."/>
            <person name="Ward D.V."/>
            <person name="Earl A.M."/>
            <person name="Fox J.G."/>
        </authorList>
    </citation>
    <scope>NUCLEOTIDE SEQUENCE [LARGE SCALE GENOMIC DNA]</scope>
    <source>
        <strain evidence="2">CCUG 18818</strain>
    </source>
</reference>
<gene>
    <name evidence="1" type="ORF">HCCG_01794</name>
</gene>
<evidence type="ECO:0000313" key="1">
    <source>
        <dbReference type="EMBL" id="EFR47246.1"/>
    </source>
</evidence>
<sequence>MRCKSIVGDFESNPTGLCEYISKSVDSFYKGSEWESVWGEMSQCDPLSKIG</sequence>
<dbReference type="Proteomes" id="UP000005755">
    <property type="component" value="Unassembled WGS sequence"/>
</dbReference>